<keyword evidence="4" id="KW-0804">Transcription</keyword>
<dbReference type="Pfam" id="PF03466">
    <property type="entry name" value="LysR_substrate"/>
    <property type="match status" value="1"/>
</dbReference>
<dbReference type="Proteomes" id="UP000249135">
    <property type="component" value="Unassembled WGS sequence"/>
</dbReference>
<dbReference type="Gene3D" id="3.40.190.10">
    <property type="entry name" value="Periplasmic binding protein-like II"/>
    <property type="match status" value="2"/>
</dbReference>
<dbReference type="PANTHER" id="PTHR30126:SF77">
    <property type="entry name" value="TRANSCRIPTIONAL REGULATORY PROTEIN"/>
    <property type="match status" value="1"/>
</dbReference>
<dbReference type="SUPFAM" id="SSF46785">
    <property type="entry name" value="Winged helix' DNA-binding domain"/>
    <property type="match status" value="1"/>
</dbReference>
<dbReference type="GO" id="GO:0000976">
    <property type="term" value="F:transcription cis-regulatory region binding"/>
    <property type="evidence" value="ECO:0007669"/>
    <property type="project" value="TreeGrafter"/>
</dbReference>
<keyword evidence="2" id="KW-0805">Transcription regulation</keyword>
<dbReference type="AlphaFoldDB" id="A0A2W5QCC0"/>
<dbReference type="SUPFAM" id="SSF53850">
    <property type="entry name" value="Periplasmic binding protein-like II"/>
    <property type="match status" value="1"/>
</dbReference>
<evidence type="ECO:0000256" key="1">
    <source>
        <dbReference type="ARBA" id="ARBA00009437"/>
    </source>
</evidence>
<dbReference type="InterPro" id="IPR000847">
    <property type="entry name" value="LysR_HTH_N"/>
</dbReference>
<dbReference type="PROSITE" id="PS50931">
    <property type="entry name" value="HTH_LYSR"/>
    <property type="match status" value="1"/>
</dbReference>
<dbReference type="EMBL" id="QFPP01000106">
    <property type="protein sequence ID" value="PZQ74966.1"/>
    <property type="molecule type" value="Genomic_DNA"/>
</dbReference>
<comment type="caution">
    <text evidence="6">The sequence shown here is derived from an EMBL/GenBank/DDBJ whole genome shotgun (WGS) entry which is preliminary data.</text>
</comment>
<evidence type="ECO:0000256" key="4">
    <source>
        <dbReference type="ARBA" id="ARBA00023163"/>
    </source>
</evidence>
<dbReference type="InterPro" id="IPR036390">
    <property type="entry name" value="WH_DNA-bd_sf"/>
</dbReference>
<accession>A0A2W5QCC0</accession>
<dbReference type="InterPro" id="IPR036388">
    <property type="entry name" value="WH-like_DNA-bd_sf"/>
</dbReference>
<protein>
    <submittedName>
        <fullName evidence="6">LysR family transcriptional regulator</fullName>
    </submittedName>
</protein>
<dbReference type="GO" id="GO:0003700">
    <property type="term" value="F:DNA-binding transcription factor activity"/>
    <property type="evidence" value="ECO:0007669"/>
    <property type="project" value="InterPro"/>
</dbReference>
<dbReference type="Pfam" id="PF00126">
    <property type="entry name" value="HTH_1"/>
    <property type="match status" value="1"/>
</dbReference>
<dbReference type="Gene3D" id="1.10.10.10">
    <property type="entry name" value="Winged helix-like DNA-binding domain superfamily/Winged helix DNA-binding domain"/>
    <property type="match status" value="1"/>
</dbReference>
<keyword evidence="3" id="KW-0238">DNA-binding</keyword>
<evidence type="ECO:0000256" key="3">
    <source>
        <dbReference type="ARBA" id="ARBA00023125"/>
    </source>
</evidence>
<dbReference type="PRINTS" id="PR00039">
    <property type="entry name" value="HTHLYSR"/>
</dbReference>
<comment type="similarity">
    <text evidence="1">Belongs to the LysR transcriptional regulatory family.</text>
</comment>
<reference evidence="6 7" key="1">
    <citation type="submission" date="2017-08" db="EMBL/GenBank/DDBJ databases">
        <title>Infants hospitalized years apart are colonized by the same room-sourced microbial strains.</title>
        <authorList>
            <person name="Brooks B."/>
            <person name="Olm M.R."/>
            <person name="Firek B.A."/>
            <person name="Baker R."/>
            <person name="Thomas B.C."/>
            <person name="Morowitz M.J."/>
            <person name="Banfield J.F."/>
        </authorList>
    </citation>
    <scope>NUCLEOTIDE SEQUENCE [LARGE SCALE GENOMIC DNA]</scope>
    <source>
        <strain evidence="6">S2_005_003_R2_41</strain>
    </source>
</reference>
<sequence length="305" mass="33421">MNVRFLEAFVWVAKLGSFKAAAEKLHTTQAGISGRIATLEEQFGVRLFEREHRGVMLTWHGLELLPHAERMIELQSRLLAAMGQPEAFSGMLRIGVIETIANTWLPSLLSRFAERYPNATVELFSDITPRLRDELLRGTLDCAILSEEITPGFIENRRLANFAMGWVASPALALQFPALTQLSFSDLAQHPIISFHRESGVYRNIAQNAAGQPKMRVSYFSSLGAMVDMARAGFGAALLPIAAIQQDLTQGRLVQLQVDPAPVPLPVVASFRMEPASPMAEALVGIAQSANDDFVAASRLDILAP</sequence>
<dbReference type="PANTHER" id="PTHR30126">
    <property type="entry name" value="HTH-TYPE TRANSCRIPTIONAL REGULATOR"/>
    <property type="match status" value="1"/>
</dbReference>
<organism evidence="6 7">
    <name type="scientific">Variovorax paradoxus</name>
    <dbReference type="NCBI Taxonomy" id="34073"/>
    <lineage>
        <taxon>Bacteria</taxon>
        <taxon>Pseudomonadati</taxon>
        <taxon>Pseudomonadota</taxon>
        <taxon>Betaproteobacteria</taxon>
        <taxon>Burkholderiales</taxon>
        <taxon>Comamonadaceae</taxon>
        <taxon>Variovorax</taxon>
    </lineage>
</organism>
<feature type="domain" description="HTH lysR-type" evidence="5">
    <location>
        <begin position="1"/>
        <end position="58"/>
    </location>
</feature>
<proteinExistence type="inferred from homology"/>
<gene>
    <name evidence="6" type="ORF">DI563_10865</name>
</gene>
<name>A0A2W5QCC0_VARPD</name>
<dbReference type="InterPro" id="IPR005119">
    <property type="entry name" value="LysR_subst-bd"/>
</dbReference>
<dbReference type="FunFam" id="1.10.10.10:FF:000001">
    <property type="entry name" value="LysR family transcriptional regulator"/>
    <property type="match status" value="1"/>
</dbReference>
<evidence type="ECO:0000313" key="6">
    <source>
        <dbReference type="EMBL" id="PZQ74966.1"/>
    </source>
</evidence>
<dbReference type="CDD" id="cd05466">
    <property type="entry name" value="PBP2_LTTR_substrate"/>
    <property type="match status" value="1"/>
</dbReference>
<evidence type="ECO:0000256" key="2">
    <source>
        <dbReference type="ARBA" id="ARBA00023015"/>
    </source>
</evidence>
<evidence type="ECO:0000259" key="5">
    <source>
        <dbReference type="PROSITE" id="PS50931"/>
    </source>
</evidence>
<evidence type="ECO:0000313" key="7">
    <source>
        <dbReference type="Proteomes" id="UP000249135"/>
    </source>
</evidence>